<dbReference type="PANTHER" id="PTHR24413">
    <property type="entry name" value="SPECKLE-TYPE POZ PROTEIN"/>
    <property type="match status" value="1"/>
</dbReference>
<dbReference type="Gene3D" id="3.30.710.10">
    <property type="entry name" value="Potassium Channel Kv1.1, Chain A"/>
    <property type="match status" value="1"/>
</dbReference>
<dbReference type="Pfam" id="PF00651">
    <property type="entry name" value="BTB"/>
    <property type="match status" value="1"/>
</dbReference>
<dbReference type="SMART" id="SM00225">
    <property type="entry name" value="BTB"/>
    <property type="match status" value="1"/>
</dbReference>
<keyword evidence="3" id="KW-1185">Reference proteome</keyword>
<dbReference type="SUPFAM" id="SSF49599">
    <property type="entry name" value="TRAF domain-like"/>
    <property type="match status" value="1"/>
</dbReference>
<dbReference type="AlphaFoldDB" id="A0A0N5CEC8"/>
<dbReference type="WBParaSite" id="SPAL_0001621800.1">
    <property type="protein sequence ID" value="SPAL_0001621800.1"/>
    <property type="gene ID" value="SPAL_0001621800"/>
</dbReference>
<evidence type="ECO:0000259" key="1">
    <source>
        <dbReference type="PROSITE" id="PS50097"/>
    </source>
</evidence>
<dbReference type="Pfam" id="PF22486">
    <property type="entry name" value="MATH_2"/>
    <property type="match status" value="1"/>
</dbReference>
<reference evidence="4" key="1">
    <citation type="submission" date="2017-02" db="UniProtKB">
        <authorList>
            <consortium name="WormBaseParasite"/>
        </authorList>
    </citation>
    <scope>IDENTIFICATION</scope>
</reference>
<name>A0A0N5CEC8_STREA</name>
<organism evidence="3 4">
    <name type="scientific">Strongyloides papillosus</name>
    <name type="common">Intestinal threadworm</name>
    <dbReference type="NCBI Taxonomy" id="174720"/>
    <lineage>
        <taxon>Eukaryota</taxon>
        <taxon>Metazoa</taxon>
        <taxon>Ecdysozoa</taxon>
        <taxon>Nematoda</taxon>
        <taxon>Chromadorea</taxon>
        <taxon>Rhabditida</taxon>
        <taxon>Tylenchina</taxon>
        <taxon>Panagrolaimomorpha</taxon>
        <taxon>Strongyloidoidea</taxon>
        <taxon>Strongyloididae</taxon>
        <taxon>Strongyloides</taxon>
    </lineage>
</organism>
<dbReference type="PROSITE" id="PS50097">
    <property type="entry name" value="BTB"/>
    <property type="match status" value="1"/>
</dbReference>
<proteinExistence type="predicted"/>
<dbReference type="STRING" id="174720.A0A0N5CEC8"/>
<dbReference type="InterPro" id="IPR008974">
    <property type="entry name" value="TRAF-like"/>
</dbReference>
<dbReference type="InterPro" id="IPR011333">
    <property type="entry name" value="SKP1/BTB/POZ_sf"/>
</dbReference>
<evidence type="ECO:0000313" key="3">
    <source>
        <dbReference type="Proteomes" id="UP000046392"/>
    </source>
</evidence>
<dbReference type="SUPFAM" id="SSF54695">
    <property type="entry name" value="POZ domain"/>
    <property type="match status" value="1"/>
</dbReference>
<dbReference type="InterPro" id="IPR000210">
    <property type="entry name" value="BTB/POZ_dom"/>
</dbReference>
<dbReference type="GO" id="GO:0030163">
    <property type="term" value="P:protein catabolic process"/>
    <property type="evidence" value="ECO:0007669"/>
    <property type="project" value="UniProtKB-ARBA"/>
</dbReference>
<feature type="domain" description="MATH" evidence="2">
    <location>
        <begin position="25"/>
        <end position="156"/>
    </location>
</feature>
<protein>
    <submittedName>
        <fullName evidence="4">BTB domain-containing protein</fullName>
    </submittedName>
</protein>
<dbReference type="InterPro" id="IPR002083">
    <property type="entry name" value="MATH/TRAF_dom"/>
</dbReference>
<dbReference type="Gene3D" id="2.60.210.10">
    <property type="entry name" value="Apoptosis, Tumor Necrosis Factor Receptor Associated Protein 2, Chain A"/>
    <property type="match status" value="1"/>
</dbReference>
<evidence type="ECO:0000259" key="2">
    <source>
        <dbReference type="PROSITE" id="PS50144"/>
    </source>
</evidence>
<accession>A0A0N5CEC8</accession>
<sequence length="373" mass="43378">MNREHERESDVPIDDSRDIHGNVNKFDYICSIENFSQRLERTGEPIESPTCVIGSEQESKWCLNIYPNGFNRVYKEYVSVFLKLLKPDKAQAKYRLSILNGEQKKKNARRSRKVYDFDVNGENDSWGYKDFVKKDFLLNELNSLLVNDKLTILCQVEIVNLESENFDNSVTSMNVTTPQSTLPLDYSKMFESQLFTDCIVKVEDTEIKVHKAVLANRSPVFHDVFNSMSKNLQTNVVEINNFRVEVVEKMLKYIYTDDISDIKNMASEILAIATEYGLNKLKDIAVRYLCRNLSIENICERLLLAETFSNEELKENCQKFIIGSPESLRRAKHVEEFIRNYPSLFKDFLFRVVQLLSTSSNNSSEEISNIWRI</sequence>
<dbReference type="Proteomes" id="UP000046392">
    <property type="component" value="Unplaced"/>
</dbReference>
<dbReference type="PROSITE" id="PS50144">
    <property type="entry name" value="MATH"/>
    <property type="match status" value="1"/>
</dbReference>
<evidence type="ECO:0000313" key="4">
    <source>
        <dbReference type="WBParaSite" id="SPAL_0001621800.1"/>
    </source>
</evidence>
<feature type="domain" description="BTB" evidence="1">
    <location>
        <begin position="196"/>
        <end position="263"/>
    </location>
</feature>